<dbReference type="AlphaFoldDB" id="A0A5J4VXL4"/>
<dbReference type="Proteomes" id="UP000324800">
    <property type="component" value="Unassembled WGS sequence"/>
</dbReference>
<reference evidence="1 2" key="1">
    <citation type="submission" date="2019-03" db="EMBL/GenBank/DDBJ databases">
        <title>Single cell metagenomics reveals metabolic interactions within the superorganism composed of flagellate Streblomastix strix and complex community of Bacteroidetes bacteria on its surface.</title>
        <authorList>
            <person name="Treitli S.C."/>
            <person name="Kolisko M."/>
            <person name="Husnik F."/>
            <person name="Keeling P."/>
            <person name="Hampl V."/>
        </authorList>
    </citation>
    <scope>NUCLEOTIDE SEQUENCE [LARGE SCALE GENOMIC DNA]</scope>
    <source>
        <strain evidence="1">ST1C</strain>
    </source>
</reference>
<protein>
    <submittedName>
        <fullName evidence="1">Uncharacterized protein</fullName>
    </submittedName>
</protein>
<evidence type="ECO:0000313" key="1">
    <source>
        <dbReference type="EMBL" id="KAA6387377.1"/>
    </source>
</evidence>
<comment type="caution">
    <text evidence="1">The sequence shown here is derived from an EMBL/GenBank/DDBJ whole genome shotgun (WGS) entry which is preliminary data.</text>
</comment>
<accession>A0A5J4VXL4</accession>
<name>A0A5J4VXL4_9EUKA</name>
<evidence type="ECO:0000313" key="2">
    <source>
        <dbReference type="Proteomes" id="UP000324800"/>
    </source>
</evidence>
<organism evidence="1 2">
    <name type="scientific">Streblomastix strix</name>
    <dbReference type="NCBI Taxonomy" id="222440"/>
    <lineage>
        <taxon>Eukaryota</taxon>
        <taxon>Metamonada</taxon>
        <taxon>Preaxostyla</taxon>
        <taxon>Oxymonadida</taxon>
        <taxon>Streblomastigidae</taxon>
        <taxon>Streblomastix</taxon>
    </lineage>
</organism>
<proteinExistence type="predicted"/>
<gene>
    <name evidence="1" type="ORF">EZS28_017097</name>
</gene>
<sequence length="200" mass="22797">MIPPEKPDIVYLLAGEDTDRLEQQRYNLRIVNMQNATVGDKIPQNSISQTGTAKFDTLGIQNVSFNIENKKVIIMKIKLLKLFYPNKYMFAWKLATDDSFIRGYNSSKIKSRTNVQVILQGNQTKRIIDTTNESLSQIQSDFKQFIGTRAYLDSTKAYITPMMHYLCDVFVRIIFNDSSMPQVLNADVIGELTSGAIKPQ</sequence>
<dbReference type="EMBL" id="SNRW01004401">
    <property type="protein sequence ID" value="KAA6387377.1"/>
    <property type="molecule type" value="Genomic_DNA"/>
</dbReference>